<gene>
    <name evidence="1" type="ORF">BpHYR1_029801</name>
</gene>
<dbReference type="EMBL" id="REGN01000838">
    <property type="protein sequence ID" value="RNA38682.1"/>
    <property type="molecule type" value="Genomic_DNA"/>
</dbReference>
<organism evidence="1 2">
    <name type="scientific">Brachionus plicatilis</name>
    <name type="common">Marine rotifer</name>
    <name type="synonym">Brachionus muelleri</name>
    <dbReference type="NCBI Taxonomy" id="10195"/>
    <lineage>
        <taxon>Eukaryota</taxon>
        <taxon>Metazoa</taxon>
        <taxon>Spiralia</taxon>
        <taxon>Gnathifera</taxon>
        <taxon>Rotifera</taxon>
        <taxon>Eurotatoria</taxon>
        <taxon>Monogononta</taxon>
        <taxon>Pseudotrocha</taxon>
        <taxon>Ploima</taxon>
        <taxon>Brachionidae</taxon>
        <taxon>Brachionus</taxon>
    </lineage>
</organism>
<name>A0A3M7SSL0_BRAPC</name>
<dbReference type="Proteomes" id="UP000276133">
    <property type="component" value="Unassembled WGS sequence"/>
</dbReference>
<dbReference type="AlphaFoldDB" id="A0A3M7SSL0"/>
<sequence>MLLNNSVILHAMVESLYCAHQTNHSHNRLFVMECCFADGLTDGKGCFPVFVYTYIGKYAQYKCYKHKCLYKRIIKLKISGKILLRFTEPFYFNNHSREAPCEQSKTT</sequence>
<accession>A0A3M7SSL0</accession>
<reference evidence="1 2" key="1">
    <citation type="journal article" date="2018" name="Sci. Rep.">
        <title>Genomic signatures of local adaptation to the degree of environmental predictability in rotifers.</title>
        <authorList>
            <person name="Franch-Gras L."/>
            <person name="Hahn C."/>
            <person name="Garcia-Roger E.M."/>
            <person name="Carmona M.J."/>
            <person name="Serra M."/>
            <person name="Gomez A."/>
        </authorList>
    </citation>
    <scope>NUCLEOTIDE SEQUENCE [LARGE SCALE GENOMIC DNA]</scope>
    <source>
        <strain evidence="1">HYR1</strain>
    </source>
</reference>
<protein>
    <submittedName>
        <fullName evidence="1">Uncharacterized protein</fullName>
    </submittedName>
</protein>
<evidence type="ECO:0000313" key="1">
    <source>
        <dbReference type="EMBL" id="RNA38682.1"/>
    </source>
</evidence>
<keyword evidence="2" id="KW-1185">Reference proteome</keyword>
<comment type="caution">
    <text evidence="1">The sequence shown here is derived from an EMBL/GenBank/DDBJ whole genome shotgun (WGS) entry which is preliminary data.</text>
</comment>
<evidence type="ECO:0000313" key="2">
    <source>
        <dbReference type="Proteomes" id="UP000276133"/>
    </source>
</evidence>
<proteinExistence type="predicted"/>